<dbReference type="GO" id="GO:0008173">
    <property type="term" value="F:RNA methyltransferase activity"/>
    <property type="evidence" value="ECO:0007669"/>
    <property type="project" value="InterPro"/>
</dbReference>
<evidence type="ECO:0000256" key="1">
    <source>
        <dbReference type="ARBA" id="ARBA00007228"/>
    </source>
</evidence>
<dbReference type="Gene3D" id="3.30.1330.30">
    <property type="match status" value="1"/>
</dbReference>
<dbReference type="GO" id="GO:0032259">
    <property type="term" value="P:methylation"/>
    <property type="evidence" value="ECO:0007669"/>
    <property type="project" value="UniProtKB-KW"/>
</dbReference>
<name>A0AAW9XGX1_MESFC</name>
<dbReference type="Pfam" id="PF22435">
    <property type="entry name" value="MRM3-like_sub_bind"/>
    <property type="match status" value="1"/>
</dbReference>
<dbReference type="SUPFAM" id="SSF55315">
    <property type="entry name" value="L30e-like"/>
    <property type="match status" value="1"/>
</dbReference>
<dbReference type="PANTHER" id="PTHR43191:SF2">
    <property type="entry name" value="RRNA METHYLTRANSFERASE 3, MITOCHONDRIAL"/>
    <property type="match status" value="1"/>
</dbReference>
<dbReference type="Gene3D" id="3.40.1280.10">
    <property type="match status" value="1"/>
</dbReference>
<dbReference type="PANTHER" id="PTHR43191">
    <property type="entry name" value="RRNA METHYLTRANSFERASE 3"/>
    <property type="match status" value="1"/>
</dbReference>
<dbReference type="SUPFAM" id="SSF75217">
    <property type="entry name" value="alpha/beta knot"/>
    <property type="match status" value="1"/>
</dbReference>
<evidence type="ECO:0000256" key="2">
    <source>
        <dbReference type="ARBA" id="ARBA00022603"/>
    </source>
</evidence>
<comment type="similarity">
    <text evidence="1">Belongs to the class IV-like SAM-binding methyltransferase superfamily. RNA methyltransferase TrmH family.</text>
</comment>
<sequence length="252" mass="29119">MIKIKEITSLNNSNLKEVVKLKTKKYRNLWNKFIIEGFKEIELAVNSNLVLTIITTKAKFDIYKKFATNLILVTDRILAKISQHKNPSEAIAVCKFKKQPKIDYFLDSKRLIIIENIQDPGNFGTIIRNSYSFGFDIVYSGVDLYNFKTISASKGAIFKINIYFFKNILDFFAYKPKQEILITSLDHDSQNISNFKIIPQKPYAIIFGNESKGISKKLYKISDKKIYIPINFESLNIACAQAIFCHLFQLKK</sequence>
<dbReference type="AlphaFoldDB" id="A0AAW9XGX1"/>
<dbReference type="InterPro" id="IPR029064">
    <property type="entry name" value="Ribosomal_eL30-like_sf"/>
</dbReference>
<evidence type="ECO:0000256" key="3">
    <source>
        <dbReference type="ARBA" id="ARBA00022679"/>
    </source>
</evidence>
<dbReference type="InterPro" id="IPR053888">
    <property type="entry name" value="MRM3-like_sub_bind"/>
</dbReference>
<dbReference type="InterPro" id="IPR013123">
    <property type="entry name" value="SpoU_subst-bd"/>
</dbReference>
<gene>
    <name evidence="5" type="ORF">DR094_02385</name>
</gene>
<dbReference type="InterPro" id="IPR001537">
    <property type="entry name" value="SpoU_MeTrfase"/>
</dbReference>
<dbReference type="EMBL" id="QQRD01000004">
    <property type="protein sequence ID" value="MXR56840.1"/>
    <property type="molecule type" value="Genomic_DNA"/>
</dbReference>
<evidence type="ECO:0000259" key="4">
    <source>
        <dbReference type="SMART" id="SM00967"/>
    </source>
</evidence>
<dbReference type="GO" id="GO:0005737">
    <property type="term" value="C:cytoplasm"/>
    <property type="evidence" value="ECO:0007669"/>
    <property type="project" value="UniProtKB-ARBA"/>
</dbReference>
<feature type="domain" description="RNA 2-O ribose methyltransferase substrate binding" evidence="4">
    <location>
        <begin position="34"/>
        <end position="100"/>
    </location>
</feature>
<dbReference type="InterPro" id="IPR029026">
    <property type="entry name" value="tRNA_m1G_MTases_N"/>
</dbReference>
<evidence type="ECO:0000313" key="6">
    <source>
        <dbReference type="Proteomes" id="UP001193441"/>
    </source>
</evidence>
<dbReference type="Pfam" id="PF00588">
    <property type="entry name" value="SpoU_methylase"/>
    <property type="match status" value="1"/>
</dbReference>
<accession>A0AAW9XGX1</accession>
<dbReference type="RefSeq" id="WP_160583983.1">
    <property type="nucleotide sequence ID" value="NZ_QQRD01000004.1"/>
</dbReference>
<dbReference type="GO" id="GO:0006396">
    <property type="term" value="P:RNA processing"/>
    <property type="evidence" value="ECO:0007669"/>
    <property type="project" value="InterPro"/>
</dbReference>
<dbReference type="GO" id="GO:0003723">
    <property type="term" value="F:RNA binding"/>
    <property type="evidence" value="ECO:0007669"/>
    <property type="project" value="InterPro"/>
</dbReference>
<dbReference type="InterPro" id="IPR051259">
    <property type="entry name" value="rRNA_Methyltransferase"/>
</dbReference>
<reference evidence="5" key="1">
    <citation type="submission" date="2018-07" db="EMBL/GenBank/DDBJ databases">
        <title>Genetic characterization of Mycoplasma hyopneumoniae, M. hyorhinis and M. flocculare isolates through whole genome sequencing analysis: comparative analysis of sequence types and putative genes involved in virulence.</title>
        <authorList>
            <person name="Fourour S."/>
            <person name="Lucas P."/>
            <person name="Touzain F."/>
            <person name="Tocqueville V."/>
            <person name="Kempf I."/>
            <person name="Marois-Crehan C."/>
        </authorList>
    </citation>
    <scope>NUCLEOTIDE SEQUENCE</scope>
    <source>
        <strain evidence="5">MF22</strain>
    </source>
</reference>
<keyword evidence="2 5" id="KW-0489">Methyltransferase</keyword>
<dbReference type="SMART" id="SM00967">
    <property type="entry name" value="SpoU_sub_bind"/>
    <property type="match status" value="1"/>
</dbReference>
<dbReference type="InterPro" id="IPR029028">
    <property type="entry name" value="Alpha/beta_knot_MTases"/>
</dbReference>
<proteinExistence type="inferred from homology"/>
<comment type="caution">
    <text evidence="5">The sequence shown here is derived from an EMBL/GenBank/DDBJ whole genome shotgun (WGS) entry which is preliminary data.</text>
</comment>
<dbReference type="CDD" id="cd18095">
    <property type="entry name" value="SpoU-like_rRNA-MTase"/>
    <property type="match status" value="1"/>
</dbReference>
<evidence type="ECO:0000313" key="5">
    <source>
        <dbReference type="EMBL" id="MXR56840.1"/>
    </source>
</evidence>
<dbReference type="Proteomes" id="UP001193441">
    <property type="component" value="Unassembled WGS sequence"/>
</dbReference>
<protein>
    <submittedName>
        <fullName evidence="5">RNA methyltransferase</fullName>
    </submittedName>
</protein>
<keyword evidence="3" id="KW-0808">Transferase</keyword>
<organism evidence="5 6">
    <name type="scientific">Mesomycoplasma flocculare</name>
    <name type="common">Mycoplasma flocculare</name>
    <dbReference type="NCBI Taxonomy" id="2128"/>
    <lineage>
        <taxon>Bacteria</taxon>
        <taxon>Bacillati</taxon>
        <taxon>Mycoplasmatota</taxon>
        <taxon>Mycoplasmoidales</taxon>
        <taxon>Metamycoplasmataceae</taxon>
        <taxon>Mesomycoplasma</taxon>
    </lineage>
</organism>